<reference evidence="2 3" key="2">
    <citation type="journal article" date="2016" name="Int. J. Syst. Evol. Microbiol.">
        <title>Flavisolibacter tropicus sp. nov., isolated from tropical soil.</title>
        <authorList>
            <person name="Lee J.J."/>
            <person name="Kang M.S."/>
            <person name="Kim G.S."/>
            <person name="Lee C.S."/>
            <person name="Lim S."/>
            <person name="Lee J."/>
            <person name="Roh S.H."/>
            <person name="Kang H."/>
            <person name="Ha J.M."/>
            <person name="Bae S."/>
            <person name="Jung H.Y."/>
            <person name="Kim M.K."/>
        </authorList>
    </citation>
    <scope>NUCLEOTIDE SEQUENCE [LARGE SCALE GENOMIC DNA]</scope>
    <source>
        <strain evidence="2 3">LCS9</strain>
    </source>
</reference>
<gene>
    <name evidence="2" type="ORF">SY85_17070</name>
</gene>
<dbReference type="InterPro" id="IPR037883">
    <property type="entry name" value="Knr4/Smi1-like_sf"/>
</dbReference>
<dbReference type="EMBL" id="CP011390">
    <property type="protein sequence ID" value="ANE51948.1"/>
    <property type="molecule type" value="Genomic_DNA"/>
</dbReference>
<organism evidence="2 3">
    <name type="scientific">Flavisolibacter tropicus</name>
    <dbReference type="NCBI Taxonomy" id="1492898"/>
    <lineage>
        <taxon>Bacteria</taxon>
        <taxon>Pseudomonadati</taxon>
        <taxon>Bacteroidota</taxon>
        <taxon>Chitinophagia</taxon>
        <taxon>Chitinophagales</taxon>
        <taxon>Chitinophagaceae</taxon>
        <taxon>Flavisolibacter</taxon>
    </lineage>
</organism>
<dbReference type="AlphaFoldDB" id="A0A172TYA3"/>
<evidence type="ECO:0000259" key="1">
    <source>
        <dbReference type="SMART" id="SM00860"/>
    </source>
</evidence>
<dbReference type="Gene3D" id="3.40.1580.10">
    <property type="entry name" value="SMI1/KNR4-like"/>
    <property type="match status" value="1"/>
</dbReference>
<dbReference type="RefSeq" id="WP_066406088.1">
    <property type="nucleotide sequence ID" value="NZ_CP011390.1"/>
</dbReference>
<dbReference type="InterPro" id="IPR018958">
    <property type="entry name" value="Knr4/Smi1-like_dom"/>
</dbReference>
<proteinExistence type="predicted"/>
<dbReference type="SMART" id="SM00860">
    <property type="entry name" value="SMI1_KNR4"/>
    <property type="match status" value="1"/>
</dbReference>
<dbReference type="SUPFAM" id="SSF160631">
    <property type="entry name" value="SMI1/KNR4-like"/>
    <property type="match status" value="1"/>
</dbReference>
<evidence type="ECO:0000313" key="3">
    <source>
        <dbReference type="Proteomes" id="UP000077177"/>
    </source>
</evidence>
<protein>
    <recommendedName>
        <fullName evidence="1">Knr4/Smi1-like domain-containing protein</fullName>
    </recommendedName>
</protein>
<dbReference type="OrthoDB" id="8611998at2"/>
<dbReference type="Pfam" id="PF09346">
    <property type="entry name" value="SMI1_KNR4"/>
    <property type="match status" value="1"/>
</dbReference>
<name>A0A172TYA3_9BACT</name>
<sequence length="185" mass="21798">MSDIPITTIIDKHLQAWIDKGLNALPGKTEPEMANPREPVDNEGWQKWYPINSTVTDSEIEDLENQLNYGLPASYKAFLKHKHFYELYISEAHFSGQEIRKWRRHLVDMAFDGYPREFLIDEGYIPFADWSDWGLLCFDTNNKNIDNEYPVVLWDHERWDHFEPFSENFKSLLLKLDKESGNNGS</sequence>
<dbReference type="PATRIC" id="fig|1492898.3.peg.3711"/>
<evidence type="ECO:0000313" key="2">
    <source>
        <dbReference type="EMBL" id="ANE51948.1"/>
    </source>
</evidence>
<keyword evidence="3" id="KW-1185">Reference proteome</keyword>
<accession>A0A172TYA3</accession>
<reference evidence="3" key="1">
    <citation type="submission" date="2015-01" db="EMBL/GenBank/DDBJ databases">
        <title>Flavisolibacter sp./LCS9/ whole genome sequencing.</title>
        <authorList>
            <person name="Kim M.K."/>
            <person name="Srinivasan S."/>
            <person name="Lee J.-J."/>
        </authorList>
    </citation>
    <scope>NUCLEOTIDE SEQUENCE [LARGE SCALE GENOMIC DNA]</scope>
    <source>
        <strain evidence="3">LCS9</strain>
    </source>
</reference>
<feature type="domain" description="Knr4/Smi1-like" evidence="1">
    <location>
        <begin position="54"/>
        <end position="175"/>
    </location>
</feature>
<dbReference type="KEGG" id="fla:SY85_17070"/>
<dbReference type="Proteomes" id="UP000077177">
    <property type="component" value="Chromosome"/>
</dbReference>